<dbReference type="AlphaFoldDB" id="A0A4Y8KZ57"/>
<feature type="signal peptide" evidence="1">
    <location>
        <begin position="1"/>
        <end position="23"/>
    </location>
</feature>
<evidence type="ECO:0000256" key="1">
    <source>
        <dbReference type="SAM" id="SignalP"/>
    </source>
</evidence>
<proteinExistence type="predicted"/>
<accession>A0A4Y8KZ57</accession>
<name>A0A4Y8KZ57_9BACT</name>
<dbReference type="EMBL" id="SOML01000007">
    <property type="protein sequence ID" value="TFD95675.1"/>
    <property type="molecule type" value="Genomic_DNA"/>
</dbReference>
<dbReference type="Pfam" id="PF11276">
    <property type="entry name" value="DUF3078"/>
    <property type="match status" value="1"/>
</dbReference>
<protein>
    <submittedName>
        <fullName evidence="2">DUF3078 domain-containing protein</fullName>
    </submittedName>
</protein>
<keyword evidence="3" id="KW-1185">Reference proteome</keyword>
<feature type="chain" id="PRO_5021190897" evidence="1">
    <location>
        <begin position="24"/>
        <end position="471"/>
    </location>
</feature>
<evidence type="ECO:0000313" key="2">
    <source>
        <dbReference type="EMBL" id="TFD95675.1"/>
    </source>
</evidence>
<sequence length="471" mass="55189">MKKLVHCILLFIFCFSFSFSGKANKNSELLVPRKRILISDSLLITDKMHTDTAFVYRRGANGLIEMPPIQWTPFPYNVSFRDTVIYNPAYLPVIFDGKILPSNLDFINKQQPNTATQLHLIPEDSTLAPMLKKADDIQRLRRDFYTNMNNIESVRYNAFTLKKLPRIDTEEVTKRNVLHDLITADDAISVEPVELTKIAPKFIFWTYSGEHNFQVAQNFVSDNWYKSGDNTFSVINQHKLTLNYKKDKTSFSNTFEWRLTAMKNQGDKQHDFIYNEDLIRLENTFGYKAFNNWEYTAKLESQTQIFDSYPVNSDKISTAFLSPLIMNFGLGMKFSKEKKFESDKYKVLKFSVNLAPVSINYIYISNDSITKRQGVAADKTEKFELGTTINSDFSFSFNRFTSLSTRFKYFTNYEYASMEFENKLNMQINRYFSTIITMYWRFDDNENSVKEKRLGYFQLNQALSFGLSYKW</sequence>
<dbReference type="Proteomes" id="UP000297861">
    <property type="component" value="Unassembled WGS sequence"/>
</dbReference>
<dbReference type="OrthoDB" id="1495718at2"/>
<gene>
    <name evidence="2" type="ORF">E2605_12640</name>
</gene>
<dbReference type="InterPro" id="IPR021428">
    <property type="entry name" value="DUF3078"/>
</dbReference>
<comment type="caution">
    <text evidence="2">The sequence shown here is derived from an EMBL/GenBank/DDBJ whole genome shotgun (WGS) entry which is preliminary data.</text>
</comment>
<keyword evidence="1" id="KW-0732">Signal</keyword>
<evidence type="ECO:0000313" key="3">
    <source>
        <dbReference type="Proteomes" id="UP000297861"/>
    </source>
</evidence>
<dbReference type="RefSeq" id="WP_084158565.1">
    <property type="nucleotide sequence ID" value="NZ_JAWZLG010000074.1"/>
</dbReference>
<reference evidence="2 3" key="1">
    <citation type="submission" date="2019-03" db="EMBL/GenBank/DDBJ databases">
        <title>San Antonio Military Medical Center submission to MRSN (WRAIR), pending publication.</title>
        <authorList>
            <person name="Blyth D.M."/>
            <person name="Mccarthy S.L."/>
            <person name="Schall S.E."/>
            <person name="Stam J.A."/>
            <person name="Ong A.C."/>
            <person name="Mcgann P.T."/>
        </authorList>
    </citation>
    <scope>NUCLEOTIDE SEQUENCE [LARGE SCALE GENOMIC DNA]</scope>
    <source>
        <strain evidence="2 3">MRSN571793</strain>
    </source>
</reference>
<dbReference type="STRING" id="1121485.GCA_000426485_03099"/>
<organism evidence="2 3">
    <name type="scientific">Dysgonomonas capnocytophagoides</name>
    <dbReference type="NCBI Taxonomy" id="45254"/>
    <lineage>
        <taxon>Bacteria</taxon>
        <taxon>Pseudomonadati</taxon>
        <taxon>Bacteroidota</taxon>
        <taxon>Bacteroidia</taxon>
        <taxon>Bacteroidales</taxon>
        <taxon>Dysgonomonadaceae</taxon>
        <taxon>Dysgonomonas</taxon>
    </lineage>
</organism>